<dbReference type="InterPro" id="IPR055415">
    <property type="entry name" value="LD_SV2"/>
</dbReference>
<evidence type="ECO:0000313" key="2">
    <source>
        <dbReference type="EMBL" id="MEQ2170128.1"/>
    </source>
</evidence>
<evidence type="ECO:0000259" key="1">
    <source>
        <dbReference type="Pfam" id="PF23894"/>
    </source>
</evidence>
<reference evidence="2 3" key="1">
    <citation type="submission" date="2021-06" db="EMBL/GenBank/DDBJ databases">
        <authorList>
            <person name="Palmer J.M."/>
        </authorList>
    </citation>
    <scope>NUCLEOTIDE SEQUENCE [LARGE SCALE GENOMIC DNA]</scope>
    <source>
        <strain evidence="2 3">GA_2019</strain>
        <tissue evidence="2">Muscle</tissue>
    </source>
</reference>
<gene>
    <name evidence="2" type="primary">SV2C_3</name>
    <name evidence="2" type="ORF">GOODEAATRI_032083</name>
</gene>
<accession>A0ABV0NHU5</accession>
<evidence type="ECO:0000313" key="3">
    <source>
        <dbReference type="Proteomes" id="UP001476798"/>
    </source>
</evidence>
<sequence>MKCFNYPMKENMMRLATVWFTLSFGYYGLSVWFPDVIKHLQADEYASKVQIHINERIEGFTFNFTLENQIHRNGIFIHDQ</sequence>
<name>A0ABV0NHU5_9TELE</name>
<keyword evidence="3" id="KW-1185">Reference proteome</keyword>
<organism evidence="2 3">
    <name type="scientific">Goodea atripinnis</name>
    <dbReference type="NCBI Taxonomy" id="208336"/>
    <lineage>
        <taxon>Eukaryota</taxon>
        <taxon>Metazoa</taxon>
        <taxon>Chordata</taxon>
        <taxon>Craniata</taxon>
        <taxon>Vertebrata</taxon>
        <taxon>Euteleostomi</taxon>
        <taxon>Actinopterygii</taxon>
        <taxon>Neopterygii</taxon>
        <taxon>Teleostei</taxon>
        <taxon>Neoteleostei</taxon>
        <taxon>Acanthomorphata</taxon>
        <taxon>Ovalentaria</taxon>
        <taxon>Atherinomorphae</taxon>
        <taxon>Cyprinodontiformes</taxon>
        <taxon>Goodeidae</taxon>
        <taxon>Goodea</taxon>
    </lineage>
</organism>
<dbReference type="EMBL" id="JAHRIO010035766">
    <property type="protein sequence ID" value="MEQ2170128.1"/>
    <property type="molecule type" value="Genomic_DNA"/>
</dbReference>
<dbReference type="Pfam" id="PF23894">
    <property type="entry name" value="LD_SV2"/>
    <property type="match status" value="1"/>
</dbReference>
<proteinExistence type="predicted"/>
<dbReference type="Proteomes" id="UP001476798">
    <property type="component" value="Unassembled WGS sequence"/>
</dbReference>
<protein>
    <submittedName>
        <fullName evidence="2">Synaptic vesicle glycoprotein 2C</fullName>
    </submittedName>
</protein>
<comment type="caution">
    <text evidence="2">The sequence shown here is derived from an EMBL/GenBank/DDBJ whole genome shotgun (WGS) entry which is preliminary data.</text>
</comment>
<feature type="domain" description="SV2A/B/C luminal" evidence="1">
    <location>
        <begin position="51"/>
        <end position="80"/>
    </location>
</feature>